<feature type="compositionally biased region" description="Polar residues" evidence="1">
    <location>
        <begin position="610"/>
        <end position="630"/>
    </location>
</feature>
<dbReference type="OrthoDB" id="4526936at2759"/>
<name>A0A9W9MF10_9EURO</name>
<evidence type="ECO:0000313" key="3">
    <source>
        <dbReference type="EMBL" id="KAJ5197857.1"/>
    </source>
</evidence>
<feature type="compositionally biased region" description="Low complexity" evidence="1">
    <location>
        <begin position="480"/>
        <end position="530"/>
    </location>
</feature>
<dbReference type="Proteomes" id="UP001150904">
    <property type="component" value="Unassembled WGS sequence"/>
</dbReference>
<feature type="region of interest" description="Disordered" evidence="1">
    <location>
        <begin position="660"/>
        <end position="730"/>
    </location>
</feature>
<dbReference type="EMBL" id="JAPQKR010000014">
    <property type="protein sequence ID" value="KAJ5197857.1"/>
    <property type="molecule type" value="Genomic_DNA"/>
</dbReference>
<evidence type="ECO:0000256" key="1">
    <source>
        <dbReference type="SAM" id="MobiDB-lite"/>
    </source>
</evidence>
<feature type="region of interest" description="Disordered" evidence="1">
    <location>
        <begin position="448"/>
        <end position="530"/>
    </location>
</feature>
<gene>
    <name evidence="3" type="ORF">N7498_006974</name>
</gene>
<reference evidence="3" key="2">
    <citation type="journal article" date="2023" name="IMA Fungus">
        <title>Comparative genomic study of the Penicillium genus elucidates a diverse pangenome and 15 lateral gene transfer events.</title>
        <authorList>
            <person name="Petersen C."/>
            <person name="Sorensen T."/>
            <person name="Nielsen M.R."/>
            <person name="Sondergaard T.E."/>
            <person name="Sorensen J.L."/>
            <person name="Fitzpatrick D.A."/>
            <person name="Frisvad J.C."/>
            <person name="Nielsen K.L."/>
        </authorList>
    </citation>
    <scope>NUCLEOTIDE SEQUENCE</scope>
    <source>
        <strain evidence="3">IBT 15544</strain>
    </source>
</reference>
<sequence>MRSSIVMLAGLASTALAYPTDVAPERRTFGPALALLGEAVPEVVNIIESVLGGHSSAHASSQSSAHASVSVLAGLNAHAAAALEGGAFGCKSSVIHGTARKQLKAWLSVNVDFDPSLKTSIISWCDGEVDVLSTDVIAALGVFIPTCAEVAAKEAIYVTIDGIFDATELASDLVLSVSAQVSLSAWIEAAVDLAVEVKAGLSVCAGGGLISSVSADVKVALLAWITGGNCPLEAGLKASVLAWIRGHAGGDLVAIGEIGADALKSISIGASVGAFVGEAGALTVHAQAMLAAFLDSKIAVDIEADVLLGLTSCAKGELAASVDIEIRKSLSVWLSGSNCSLGVELKAVVLLWLSLGASVDVSVDLVSGLGIDIRDFLSVSITDILSVNLRAALSILAAGESLELLCFDARAELAAFLSGCTSIDISINIELIIFEWFTGCSMPGAPAPSSSVPSLPSSTGAMSSIPMTSGPAPTGSASVSIPAGSTPGGSIPTGSVPAGSTPGGSVPTGSVPAGSTPGGSVPTGSVPAGSVPGGSIPTGSVPAAATTPCDTETSVWVTSTVISGTPSPITITGSVPVPTGSVPAAATTPCDTETSVWVTSTVISGTPSPITITGSVPVPTGTSPAETTPCETETSTWVTSTVISGYTSVVTVTGVVPAPTGSAPSGTVPAGGSVPSGSSPVESETPCDTATPTVVPGGSGSTGSETSSVAVPPAMTSAPAGPAGGSGSDVETVTVTATATVCGCE</sequence>
<feature type="region of interest" description="Disordered" evidence="1">
    <location>
        <begin position="610"/>
        <end position="634"/>
    </location>
</feature>
<feature type="compositionally biased region" description="Low complexity" evidence="1">
    <location>
        <begin position="660"/>
        <end position="721"/>
    </location>
</feature>
<evidence type="ECO:0000256" key="2">
    <source>
        <dbReference type="SAM" id="SignalP"/>
    </source>
</evidence>
<keyword evidence="4" id="KW-1185">Reference proteome</keyword>
<reference evidence="3" key="1">
    <citation type="submission" date="2022-12" db="EMBL/GenBank/DDBJ databases">
        <authorList>
            <person name="Petersen C."/>
        </authorList>
    </citation>
    <scope>NUCLEOTIDE SEQUENCE</scope>
    <source>
        <strain evidence="3">IBT 15544</strain>
    </source>
</reference>
<evidence type="ECO:0008006" key="5">
    <source>
        <dbReference type="Google" id="ProtNLM"/>
    </source>
</evidence>
<dbReference type="AlphaFoldDB" id="A0A9W9MF10"/>
<feature type="chain" id="PRO_5040932695" description="Cell wall protein" evidence="2">
    <location>
        <begin position="18"/>
        <end position="745"/>
    </location>
</feature>
<keyword evidence="2" id="KW-0732">Signal</keyword>
<protein>
    <recommendedName>
        <fullName evidence="5">Cell wall protein</fullName>
    </recommendedName>
</protein>
<feature type="compositionally biased region" description="Low complexity" evidence="1">
    <location>
        <begin position="448"/>
        <end position="458"/>
    </location>
</feature>
<comment type="caution">
    <text evidence="3">The sequence shown here is derived from an EMBL/GenBank/DDBJ whole genome shotgun (WGS) entry which is preliminary data.</text>
</comment>
<dbReference type="GeneID" id="83181337"/>
<dbReference type="RefSeq" id="XP_058306285.1">
    <property type="nucleotide sequence ID" value="XM_058454036.1"/>
</dbReference>
<organism evidence="3 4">
    <name type="scientific">Penicillium cinerascens</name>
    <dbReference type="NCBI Taxonomy" id="70096"/>
    <lineage>
        <taxon>Eukaryota</taxon>
        <taxon>Fungi</taxon>
        <taxon>Dikarya</taxon>
        <taxon>Ascomycota</taxon>
        <taxon>Pezizomycotina</taxon>
        <taxon>Eurotiomycetes</taxon>
        <taxon>Eurotiomycetidae</taxon>
        <taxon>Eurotiales</taxon>
        <taxon>Aspergillaceae</taxon>
        <taxon>Penicillium</taxon>
    </lineage>
</organism>
<accession>A0A9W9MF10</accession>
<feature type="signal peptide" evidence="2">
    <location>
        <begin position="1"/>
        <end position="17"/>
    </location>
</feature>
<evidence type="ECO:0000313" key="4">
    <source>
        <dbReference type="Proteomes" id="UP001150904"/>
    </source>
</evidence>
<proteinExistence type="predicted"/>